<dbReference type="AlphaFoldDB" id="A0A0F7FI93"/>
<dbReference type="HOGENOM" id="CLU_023194_10_0_2"/>
<dbReference type="OrthoDB" id="25239at2157"/>
<dbReference type="InterPro" id="IPR055170">
    <property type="entry name" value="GFO_IDH_MocA-like_dom"/>
</dbReference>
<dbReference type="Proteomes" id="UP000067434">
    <property type="component" value="Chromosome"/>
</dbReference>
<protein>
    <recommendedName>
        <fullName evidence="5">Gfo/Idh/MocA-like oxidoreductase N-terminal domain-containing protein</fullName>
    </recommendedName>
</protein>
<evidence type="ECO:0000313" key="4">
    <source>
        <dbReference type="Proteomes" id="UP000067434"/>
    </source>
</evidence>
<dbReference type="InterPro" id="IPR051450">
    <property type="entry name" value="Gfo/Idh/MocA_Oxidoreductases"/>
</dbReference>
<evidence type="ECO:0000259" key="2">
    <source>
        <dbReference type="Pfam" id="PF22725"/>
    </source>
</evidence>
<dbReference type="InterPro" id="IPR000683">
    <property type="entry name" value="Gfo/Idh/MocA-like_OxRdtase_N"/>
</dbReference>
<evidence type="ECO:0000259" key="1">
    <source>
        <dbReference type="Pfam" id="PF01408"/>
    </source>
</evidence>
<sequence>MSLNVAVVGVGRWGVNHVRVLSLLQSHLVGRLVVVDSDISRASQVAKTYHADTFYGSVEELSRREKDLDAVIVVVPTIYHYKVVDKLLDNYDVFVEKPLAETIEQGFNLVQKARRLGRVLAVGHIERFNPIVLVSRRMLEQLNGKILSFEAKRLGPGPARSYSLNLGVAHDLLVHDLDVSVFLLGNLPSKVYAQTFRTNDFPYEVEVEAVYQYPGGKTAHLIASWRTSPKYKHRSFSVRTEDFILTADYILRRINIDNGIDSIDVQKIKTAIHNEVTSIEISYLQEEPLKLELIDFLESVSTRRKPIVSALEGYIALKGVVKALESAVKEAPVEISWEELANIMDTV</sequence>
<evidence type="ECO:0000313" key="3">
    <source>
        <dbReference type="EMBL" id="AKG38910.1"/>
    </source>
</evidence>
<proteinExistence type="predicted"/>
<dbReference type="Pfam" id="PF01408">
    <property type="entry name" value="GFO_IDH_MocA"/>
    <property type="match status" value="1"/>
</dbReference>
<dbReference type="Pfam" id="PF22725">
    <property type="entry name" value="GFO_IDH_MocA_C3"/>
    <property type="match status" value="1"/>
</dbReference>
<organism evidence="3 4">
    <name type="scientific">Infirmifilum uzonense</name>
    <dbReference type="NCBI Taxonomy" id="1550241"/>
    <lineage>
        <taxon>Archaea</taxon>
        <taxon>Thermoproteota</taxon>
        <taxon>Thermoprotei</taxon>
        <taxon>Thermofilales</taxon>
        <taxon>Thermofilaceae</taxon>
        <taxon>Infirmifilum</taxon>
    </lineage>
</organism>
<keyword evidence="4" id="KW-1185">Reference proteome</keyword>
<dbReference type="Gene3D" id="3.30.360.10">
    <property type="entry name" value="Dihydrodipicolinate Reductase, domain 2"/>
    <property type="match status" value="1"/>
</dbReference>
<dbReference type="STRING" id="1550241.MA03_06125"/>
<feature type="domain" description="GFO/IDH/MocA-like oxidoreductase" evidence="2">
    <location>
        <begin position="144"/>
        <end position="238"/>
    </location>
</feature>
<evidence type="ECO:0008006" key="5">
    <source>
        <dbReference type="Google" id="ProtNLM"/>
    </source>
</evidence>
<dbReference type="EMBL" id="CP009961">
    <property type="protein sequence ID" value="AKG38910.1"/>
    <property type="molecule type" value="Genomic_DNA"/>
</dbReference>
<dbReference type="PANTHER" id="PTHR43377:SF1">
    <property type="entry name" value="BILIVERDIN REDUCTASE A"/>
    <property type="match status" value="1"/>
</dbReference>
<dbReference type="KEGG" id="thf:MA03_06125"/>
<dbReference type="RefSeq" id="WP_052884416.1">
    <property type="nucleotide sequence ID" value="NZ_CP009961.1"/>
</dbReference>
<accession>A0A0F7FI93</accession>
<gene>
    <name evidence="3" type="ORF">MA03_06125</name>
</gene>
<dbReference type="SUPFAM" id="SSF55347">
    <property type="entry name" value="Glyceraldehyde-3-phosphate dehydrogenase-like, C-terminal domain"/>
    <property type="match status" value="1"/>
</dbReference>
<dbReference type="GeneID" id="25401790"/>
<reference evidence="3 4" key="1">
    <citation type="journal article" date="2015" name="Stand. Genomic Sci.">
        <title>Complete genome sequence of and proposal of Thermofilum uzonense sp. nov. a novel hyperthermophilic crenarchaeon and emended description of the genus Thermofilum.</title>
        <authorList>
            <person name="Toshchakov S.V."/>
            <person name="Korzhenkov A.A."/>
            <person name="Samarov N.I."/>
            <person name="Mazunin I.O."/>
            <person name="Mozhey O.I."/>
            <person name="Shmyr I.S."/>
            <person name="Derbikova K.S."/>
            <person name="Taranov E.A."/>
            <person name="Dominova I.N."/>
            <person name="Bonch-Osmolovskaya E.A."/>
            <person name="Patrushev M.V."/>
            <person name="Podosokorskaya O.A."/>
            <person name="Kublanov I.V."/>
        </authorList>
    </citation>
    <scope>NUCLEOTIDE SEQUENCE [LARGE SCALE GENOMIC DNA]</scope>
    <source>
        <strain evidence="3 4">1807-2</strain>
    </source>
</reference>
<dbReference type="InterPro" id="IPR036291">
    <property type="entry name" value="NAD(P)-bd_dom_sf"/>
</dbReference>
<dbReference type="SUPFAM" id="SSF51735">
    <property type="entry name" value="NAD(P)-binding Rossmann-fold domains"/>
    <property type="match status" value="1"/>
</dbReference>
<dbReference type="PANTHER" id="PTHR43377">
    <property type="entry name" value="BILIVERDIN REDUCTASE A"/>
    <property type="match status" value="1"/>
</dbReference>
<dbReference type="GO" id="GO:0000166">
    <property type="term" value="F:nucleotide binding"/>
    <property type="evidence" value="ECO:0007669"/>
    <property type="project" value="InterPro"/>
</dbReference>
<dbReference type="Gene3D" id="3.40.50.720">
    <property type="entry name" value="NAD(P)-binding Rossmann-like Domain"/>
    <property type="match status" value="1"/>
</dbReference>
<name>A0A0F7FI93_9CREN</name>
<feature type="domain" description="Gfo/Idh/MocA-like oxidoreductase N-terminal" evidence="1">
    <location>
        <begin position="3"/>
        <end position="124"/>
    </location>
</feature>
<dbReference type="PATRIC" id="fig|1550241.5.peg.1274"/>